<evidence type="ECO:0000256" key="6">
    <source>
        <dbReference type="ARBA" id="ARBA00023004"/>
    </source>
</evidence>
<dbReference type="InterPro" id="IPR024708">
    <property type="entry name" value="Catalase_AS"/>
</dbReference>
<feature type="domain" description="Catalase core" evidence="13">
    <location>
        <begin position="24"/>
        <end position="408"/>
    </location>
</feature>
<keyword evidence="2 11" id="KW-0575">Peroxidase</keyword>
<protein>
    <recommendedName>
        <fullName evidence="11">Catalase</fullName>
        <ecNumber evidence="11">1.11.1.6</ecNumber>
    </recommendedName>
</protein>
<keyword evidence="7 11" id="KW-0376">Hydrogen peroxide</keyword>
<dbReference type="InterPro" id="IPR020835">
    <property type="entry name" value="Catalase_sf"/>
</dbReference>
<dbReference type="AlphaFoldDB" id="A0A316V5W3"/>
<sequence>MAPGEHLPTPKFAEDSWGQGGVYSTAFGAPVSHPYEVQRSSNNGPLLLQDIHLVELLSHFDRERIPERVVHAKGGGAHGHFKLTHPIPQLTCAKVFAVPGTVCSVTARFSTVGGESGSPDAARDPRGFSLKFRTEEGNMDWVFNNTPIFFIRDPAKFPTFIHTQKRHPQTHATHGDDSTQFWEYMSQNPESVHQFMYLFGPRGIPRSWRHMQGYSGHTFKFVNNDGEWHYCQFHILSQQGTANFTSEEAGQQSPDVHQLDLYNAIEKGDYPKWDIKYQLATQAEADAAGLDVFDLTRTWDRKKFPLKPLGELELNQNVANYFAEIEQVAFAPSTLVPGIEPSADPVLQSRLFSYHDTHRHRVGTNYQQLPVNRPQVPYHMYNMQRDGQMAFENQGGRPLHLSSINPPTLKPRAYELAKSAGGGGPAINFLSGVTSKDFEQPRELYRRVFSEQDRENIKGEISGHMSTSRDKQSITQAINIWWLVDEDLGNTLAKNLKLEQGSWQKPLKELKFIGSHNFEANADALTEKAGDFTSAAKESVANGVKAAADLINGKPAHTNGTAVNGINGH</sequence>
<dbReference type="Proteomes" id="UP000245771">
    <property type="component" value="Unassembled WGS sequence"/>
</dbReference>
<evidence type="ECO:0000256" key="8">
    <source>
        <dbReference type="ARBA" id="ARBA00044729"/>
    </source>
</evidence>
<evidence type="ECO:0000259" key="13">
    <source>
        <dbReference type="SMART" id="SM01060"/>
    </source>
</evidence>
<dbReference type="GO" id="GO:0004096">
    <property type="term" value="F:catalase activity"/>
    <property type="evidence" value="ECO:0007669"/>
    <property type="project" value="UniProtKB-EC"/>
</dbReference>
<proteinExistence type="inferred from homology"/>
<dbReference type="GO" id="GO:0005739">
    <property type="term" value="C:mitochondrion"/>
    <property type="evidence" value="ECO:0007669"/>
    <property type="project" value="TreeGrafter"/>
</dbReference>
<dbReference type="SMART" id="SM01060">
    <property type="entry name" value="Catalase"/>
    <property type="match status" value="1"/>
</dbReference>
<dbReference type="GO" id="GO:0042542">
    <property type="term" value="P:response to hydrogen peroxide"/>
    <property type="evidence" value="ECO:0007669"/>
    <property type="project" value="TreeGrafter"/>
</dbReference>
<keyword evidence="5 11" id="KW-0560">Oxidoreductase</keyword>
<dbReference type="InterPro" id="IPR018028">
    <property type="entry name" value="Catalase"/>
</dbReference>
<keyword evidence="3 10" id="KW-0349">Heme</keyword>
<dbReference type="PROSITE" id="PS51402">
    <property type="entry name" value="CATALASE_3"/>
    <property type="match status" value="1"/>
</dbReference>
<dbReference type="EMBL" id="KZ819605">
    <property type="protein sequence ID" value="PWN32418.1"/>
    <property type="molecule type" value="Genomic_DNA"/>
</dbReference>
<comment type="function">
    <text evidence="8 12">Catalyzes the degradation of hydrogen peroxide (H(2)O(2)) generated by peroxisomal oxidases to water and oxygen, thereby protecting cells from the toxic effects of hydrogen peroxide.</text>
</comment>
<dbReference type="InterPro" id="IPR024711">
    <property type="entry name" value="Catalase_clade1/3"/>
</dbReference>
<dbReference type="Gene3D" id="2.40.180.10">
    <property type="entry name" value="Catalase core domain"/>
    <property type="match status" value="1"/>
</dbReference>
<keyword evidence="6 10" id="KW-0408">Iron</keyword>
<evidence type="ECO:0000256" key="11">
    <source>
        <dbReference type="RuleBase" id="RU000498"/>
    </source>
</evidence>
<comment type="similarity">
    <text evidence="1 11">Belongs to the catalase family.</text>
</comment>
<dbReference type="OrthoDB" id="6880011at2759"/>
<dbReference type="GeneID" id="37021734"/>
<evidence type="ECO:0000313" key="15">
    <source>
        <dbReference type="Proteomes" id="UP000245771"/>
    </source>
</evidence>
<dbReference type="PANTHER" id="PTHR11465">
    <property type="entry name" value="CATALASE"/>
    <property type="match status" value="1"/>
</dbReference>
<dbReference type="GO" id="GO:0020037">
    <property type="term" value="F:heme binding"/>
    <property type="evidence" value="ECO:0007669"/>
    <property type="project" value="InterPro"/>
</dbReference>
<feature type="binding site" description="axial binding residue" evidence="10">
    <location>
        <position position="354"/>
    </location>
    <ligand>
        <name>heme</name>
        <dbReference type="ChEBI" id="CHEBI:30413"/>
    </ligand>
    <ligandPart>
        <name>Fe</name>
        <dbReference type="ChEBI" id="CHEBI:18248"/>
    </ligandPart>
</feature>
<dbReference type="InterPro" id="IPR002226">
    <property type="entry name" value="Catalase_haem_BS"/>
</dbReference>
<evidence type="ECO:0000256" key="2">
    <source>
        <dbReference type="ARBA" id="ARBA00022559"/>
    </source>
</evidence>
<evidence type="ECO:0000256" key="3">
    <source>
        <dbReference type="ARBA" id="ARBA00022617"/>
    </source>
</evidence>
<evidence type="ECO:0000256" key="12">
    <source>
        <dbReference type="RuleBase" id="RU004142"/>
    </source>
</evidence>
<keyword evidence="15" id="KW-1185">Reference proteome</keyword>
<organism evidence="14 15">
    <name type="scientific">Meira miltonrushii</name>
    <dbReference type="NCBI Taxonomy" id="1280837"/>
    <lineage>
        <taxon>Eukaryota</taxon>
        <taxon>Fungi</taxon>
        <taxon>Dikarya</taxon>
        <taxon>Basidiomycota</taxon>
        <taxon>Ustilaginomycotina</taxon>
        <taxon>Exobasidiomycetes</taxon>
        <taxon>Exobasidiales</taxon>
        <taxon>Brachybasidiaceae</taxon>
        <taxon>Meira</taxon>
    </lineage>
</organism>
<dbReference type="InterPro" id="IPR011614">
    <property type="entry name" value="Catalase_core"/>
</dbReference>
<dbReference type="PROSITE" id="PS00438">
    <property type="entry name" value="CATALASE_2"/>
    <property type="match status" value="1"/>
</dbReference>
<evidence type="ECO:0000256" key="1">
    <source>
        <dbReference type="ARBA" id="ARBA00005329"/>
    </source>
</evidence>
<dbReference type="PROSITE" id="PS00437">
    <property type="entry name" value="CATALASE_1"/>
    <property type="match status" value="1"/>
</dbReference>
<accession>A0A316V5W3</accession>
<dbReference type="SUPFAM" id="SSF56634">
    <property type="entry name" value="Heme-dependent catalase-like"/>
    <property type="match status" value="1"/>
</dbReference>
<dbReference type="PRINTS" id="PR00067">
    <property type="entry name" value="CATALASE"/>
</dbReference>
<dbReference type="Pfam" id="PF00199">
    <property type="entry name" value="Catalase"/>
    <property type="match status" value="1"/>
</dbReference>
<gene>
    <name evidence="14" type="ORF">FA14DRAFT_165389</name>
</gene>
<keyword evidence="4 10" id="KW-0479">Metal-binding</keyword>
<dbReference type="FunFam" id="2.40.180.10:FF:000001">
    <property type="entry name" value="Catalase"/>
    <property type="match status" value="1"/>
</dbReference>
<dbReference type="GO" id="GO:0042744">
    <property type="term" value="P:hydrogen peroxide catabolic process"/>
    <property type="evidence" value="ECO:0007669"/>
    <property type="project" value="UniProtKB-KW"/>
</dbReference>
<feature type="active site" evidence="9">
    <location>
        <position position="144"/>
    </location>
</feature>
<evidence type="ECO:0000256" key="10">
    <source>
        <dbReference type="PIRSR" id="PIRSR038928-2"/>
    </source>
</evidence>
<dbReference type="GO" id="GO:0046872">
    <property type="term" value="F:metal ion binding"/>
    <property type="evidence" value="ECO:0007669"/>
    <property type="project" value="UniProtKB-KW"/>
</dbReference>
<dbReference type="PIRSF" id="PIRSF038928">
    <property type="entry name" value="Catalase_clade1-3"/>
    <property type="match status" value="1"/>
</dbReference>
<feature type="active site" evidence="9">
    <location>
        <position position="71"/>
    </location>
</feature>
<dbReference type="RefSeq" id="XP_025352720.1">
    <property type="nucleotide sequence ID" value="XM_025499953.1"/>
</dbReference>
<evidence type="ECO:0000256" key="9">
    <source>
        <dbReference type="PIRSR" id="PIRSR038928-1"/>
    </source>
</evidence>
<dbReference type="PANTHER" id="PTHR11465:SF62">
    <property type="entry name" value="CATALASE T"/>
    <property type="match status" value="1"/>
</dbReference>
<dbReference type="Pfam" id="PF06628">
    <property type="entry name" value="Catalase-rel"/>
    <property type="match status" value="1"/>
</dbReference>
<evidence type="ECO:0000313" key="14">
    <source>
        <dbReference type="EMBL" id="PWN32418.1"/>
    </source>
</evidence>
<name>A0A316V5W3_9BASI</name>
<reference evidence="14 15" key="1">
    <citation type="journal article" date="2018" name="Mol. Biol. Evol.">
        <title>Broad Genomic Sampling Reveals a Smut Pathogenic Ancestry of the Fungal Clade Ustilaginomycotina.</title>
        <authorList>
            <person name="Kijpornyongpan T."/>
            <person name="Mondo S.J."/>
            <person name="Barry K."/>
            <person name="Sandor L."/>
            <person name="Lee J."/>
            <person name="Lipzen A."/>
            <person name="Pangilinan J."/>
            <person name="LaButti K."/>
            <person name="Hainaut M."/>
            <person name="Henrissat B."/>
            <person name="Grigoriev I.V."/>
            <person name="Spatafora J.W."/>
            <person name="Aime M.C."/>
        </authorList>
    </citation>
    <scope>NUCLEOTIDE SEQUENCE [LARGE SCALE GENOMIC DNA]</scope>
    <source>
        <strain evidence="14 15">MCA 3882</strain>
    </source>
</reference>
<evidence type="ECO:0000256" key="4">
    <source>
        <dbReference type="ARBA" id="ARBA00022723"/>
    </source>
</evidence>
<dbReference type="EC" id="1.11.1.6" evidence="11"/>
<evidence type="ECO:0000256" key="5">
    <source>
        <dbReference type="ARBA" id="ARBA00023002"/>
    </source>
</evidence>
<dbReference type="InParanoid" id="A0A316V5W3"/>
<comment type="catalytic activity">
    <reaction evidence="11">
        <text>2 H2O2 = O2 + 2 H2O</text>
        <dbReference type="Rhea" id="RHEA:20309"/>
        <dbReference type="ChEBI" id="CHEBI:15377"/>
        <dbReference type="ChEBI" id="CHEBI:15379"/>
        <dbReference type="ChEBI" id="CHEBI:16240"/>
        <dbReference type="EC" id="1.11.1.6"/>
    </reaction>
</comment>
<dbReference type="STRING" id="1280837.A0A316V5W3"/>
<comment type="cofactor">
    <cofactor evidence="10">
        <name>heme</name>
        <dbReference type="ChEBI" id="CHEBI:30413"/>
    </cofactor>
</comment>
<dbReference type="InterPro" id="IPR010582">
    <property type="entry name" value="Catalase_immune_responsive"/>
</dbReference>
<evidence type="ECO:0000256" key="7">
    <source>
        <dbReference type="ARBA" id="ARBA00023324"/>
    </source>
</evidence>
<dbReference type="GO" id="GO:0005777">
    <property type="term" value="C:peroxisome"/>
    <property type="evidence" value="ECO:0007669"/>
    <property type="project" value="TreeGrafter"/>
</dbReference>